<keyword evidence="1" id="KW-0175">Coiled coil</keyword>
<dbReference type="InParanoid" id="C1EIC9"/>
<dbReference type="AlphaFoldDB" id="C1EIC9"/>
<proteinExistence type="predicted"/>
<keyword evidence="3" id="KW-1185">Reference proteome</keyword>
<dbReference type="KEGG" id="mis:MICPUN_109582"/>
<protein>
    <submittedName>
        <fullName evidence="2">Uncharacterized protein</fullName>
    </submittedName>
</protein>
<name>C1EIC9_MICCC</name>
<gene>
    <name evidence="2" type="ORF">MICPUN_109582</name>
</gene>
<dbReference type="GeneID" id="8249513"/>
<organism evidence="2 3">
    <name type="scientific">Micromonas commoda (strain RCC299 / NOUM17 / CCMP2709)</name>
    <name type="common">Picoplanktonic green alga</name>
    <dbReference type="NCBI Taxonomy" id="296587"/>
    <lineage>
        <taxon>Eukaryota</taxon>
        <taxon>Viridiplantae</taxon>
        <taxon>Chlorophyta</taxon>
        <taxon>Mamiellophyceae</taxon>
        <taxon>Mamiellales</taxon>
        <taxon>Mamiellaceae</taxon>
        <taxon>Micromonas</taxon>
    </lineage>
</organism>
<evidence type="ECO:0000313" key="2">
    <source>
        <dbReference type="EMBL" id="ACO67657.1"/>
    </source>
</evidence>
<evidence type="ECO:0000313" key="3">
    <source>
        <dbReference type="Proteomes" id="UP000002009"/>
    </source>
</evidence>
<dbReference type="EMBL" id="CP001333">
    <property type="protein sequence ID" value="ACO67657.1"/>
    <property type="molecule type" value="Genomic_DNA"/>
</dbReference>
<accession>C1EIC9</accession>
<dbReference type="RefSeq" id="XP_002506399.1">
    <property type="nucleotide sequence ID" value="XM_002506353.1"/>
</dbReference>
<sequence length="163" mass="17464">MGGGFCSTAAVQLQYMAFHTSFDFAHATTGVSFENWSRLHQAVVGTCNGVEYNSGGRTAGSLGGCPTIVSHDGTVGDFHAHMQACPGQSRALALMVNGGPLGEKHNLIHAINRLMQEVLDAFEAKEAEFDAKQAEELKALIEEHTQSAELLEAESDKNENVMI</sequence>
<reference evidence="2 3" key="1">
    <citation type="journal article" date="2009" name="Science">
        <title>Green evolution and dynamic adaptations revealed by genomes of the marine picoeukaryotes Micromonas.</title>
        <authorList>
            <person name="Worden A.Z."/>
            <person name="Lee J.H."/>
            <person name="Mock T."/>
            <person name="Rouze P."/>
            <person name="Simmons M.P."/>
            <person name="Aerts A.L."/>
            <person name="Allen A.E."/>
            <person name="Cuvelier M.L."/>
            <person name="Derelle E."/>
            <person name="Everett M.V."/>
            <person name="Foulon E."/>
            <person name="Grimwood J."/>
            <person name="Gundlach H."/>
            <person name="Henrissat B."/>
            <person name="Napoli C."/>
            <person name="McDonald S.M."/>
            <person name="Parker M.S."/>
            <person name="Rombauts S."/>
            <person name="Salamov A."/>
            <person name="Von Dassow P."/>
            <person name="Badger J.H."/>
            <person name="Coutinho P.M."/>
            <person name="Demir E."/>
            <person name="Dubchak I."/>
            <person name="Gentemann C."/>
            <person name="Eikrem W."/>
            <person name="Gready J.E."/>
            <person name="John U."/>
            <person name="Lanier W."/>
            <person name="Lindquist E.A."/>
            <person name="Lucas S."/>
            <person name="Mayer K.F."/>
            <person name="Moreau H."/>
            <person name="Not F."/>
            <person name="Otillar R."/>
            <person name="Panaud O."/>
            <person name="Pangilinan J."/>
            <person name="Paulsen I."/>
            <person name="Piegu B."/>
            <person name="Poliakov A."/>
            <person name="Robbens S."/>
            <person name="Schmutz J."/>
            <person name="Toulza E."/>
            <person name="Wyss T."/>
            <person name="Zelensky A."/>
            <person name="Zhou K."/>
            <person name="Armbrust E.V."/>
            <person name="Bhattacharya D."/>
            <person name="Goodenough U.W."/>
            <person name="Van de Peer Y."/>
            <person name="Grigoriev I.V."/>
        </authorList>
    </citation>
    <scope>NUCLEOTIDE SEQUENCE [LARGE SCALE GENOMIC DNA]</scope>
    <source>
        <strain evidence="3">RCC299 / NOUM17</strain>
    </source>
</reference>
<feature type="coiled-coil region" evidence="1">
    <location>
        <begin position="124"/>
        <end position="161"/>
    </location>
</feature>
<evidence type="ECO:0000256" key="1">
    <source>
        <dbReference type="SAM" id="Coils"/>
    </source>
</evidence>
<dbReference type="Proteomes" id="UP000002009">
    <property type="component" value="Chromosome 15"/>
</dbReference>